<dbReference type="GO" id="GO:0005524">
    <property type="term" value="F:ATP binding"/>
    <property type="evidence" value="ECO:0007669"/>
    <property type="project" value="UniProtKB-KW"/>
</dbReference>
<evidence type="ECO:0000256" key="1">
    <source>
        <dbReference type="ARBA" id="ARBA00022741"/>
    </source>
</evidence>
<dbReference type="EMBL" id="JBHTBH010000007">
    <property type="protein sequence ID" value="MFC7329102.1"/>
    <property type="molecule type" value="Genomic_DNA"/>
</dbReference>
<dbReference type="GO" id="GO:0008233">
    <property type="term" value="F:peptidase activity"/>
    <property type="evidence" value="ECO:0007669"/>
    <property type="project" value="UniProtKB-KW"/>
</dbReference>
<evidence type="ECO:0000313" key="6">
    <source>
        <dbReference type="Proteomes" id="UP001596540"/>
    </source>
</evidence>
<name>A0ABW2KIZ3_9ACTN</name>
<evidence type="ECO:0000256" key="3">
    <source>
        <dbReference type="SAM" id="MobiDB-lite"/>
    </source>
</evidence>
<dbReference type="Proteomes" id="UP001596540">
    <property type="component" value="Unassembled WGS sequence"/>
</dbReference>
<proteinExistence type="predicted"/>
<feature type="non-terminal residue" evidence="5">
    <location>
        <position position="1"/>
    </location>
</feature>
<evidence type="ECO:0000259" key="4">
    <source>
        <dbReference type="Pfam" id="PF10431"/>
    </source>
</evidence>
<dbReference type="PANTHER" id="PTHR48102">
    <property type="entry name" value="ATP-DEPENDENT CLP PROTEASE ATP-BINDING SUBUNIT CLPX-LIKE, MITOCHONDRIAL-RELATED"/>
    <property type="match status" value="1"/>
</dbReference>
<evidence type="ECO:0000256" key="2">
    <source>
        <dbReference type="ARBA" id="ARBA00022840"/>
    </source>
</evidence>
<feature type="compositionally biased region" description="Basic and acidic residues" evidence="3">
    <location>
        <begin position="64"/>
        <end position="78"/>
    </location>
</feature>
<organism evidence="5 6">
    <name type="scientific">Marinactinospora rubrisoli</name>
    <dbReference type="NCBI Taxonomy" id="2715399"/>
    <lineage>
        <taxon>Bacteria</taxon>
        <taxon>Bacillati</taxon>
        <taxon>Actinomycetota</taxon>
        <taxon>Actinomycetes</taxon>
        <taxon>Streptosporangiales</taxon>
        <taxon>Nocardiopsidaceae</taxon>
        <taxon>Marinactinospora</taxon>
    </lineage>
</organism>
<dbReference type="InterPro" id="IPR050052">
    <property type="entry name" value="ATP-dep_Clp_protease_ClpX"/>
</dbReference>
<reference evidence="6" key="1">
    <citation type="journal article" date="2019" name="Int. J. Syst. Evol. Microbiol.">
        <title>The Global Catalogue of Microorganisms (GCM) 10K type strain sequencing project: providing services to taxonomists for standard genome sequencing and annotation.</title>
        <authorList>
            <consortium name="The Broad Institute Genomics Platform"/>
            <consortium name="The Broad Institute Genome Sequencing Center for Infectious Disease"/>
            <person name="Wu L."/>
            <person name="Ma J."/>
        </authorList>
    </citation>
    <scope>NUCLEOTIDE SEQUENCE [LARGE SCALE GENOMIC DNA]</scope>
    <source>
        <strain evidence="6">CGMCC 4.7382</strain>
    </source>
</reference>
<dbReference type="InterPro" id="IPR027417">
    <property type="entry name" value="P-loop_NTPase"/>
</dbReference>
<keyword evidence="5" id="KW-0645">Protease</keyword>
<keyword evidence="2 5" id="KW-0067">ATP-binding</keyword>
<keyword evidence="1" id="KW-0547">Nucleotide-binding</keyword>
<accession>A0ABW2KIZ3</accession>
<evidence type="ECO:0000313" key="5">
    <source>
        <dbReference type="EMBL" id="MFC7329102.1"/>
    </source>
</evidence>
<protein>
    <submittedName>
        <fullName evidence="5">ATP-dependent Clp protease ATP-binding subunit ClpX</fullName>
    </submittedName>
</protein>
<dbReference type="InterPro" id="IPR019489">
    <property type="entry name" value="Clp_ATPase_C"/>
</dbReference>
<keyword evidence="6" id="KW-1185">Reference proteome</keyword>
<dbReference type="Pfam" id="PF10431">
    <property type="entry name" value="ClpB_D2-small"/>
    <property type="match status" value="1"/>
</dbReference>
<feature type="domain" description="Clp ATPase C-terminal" evidence="4">
    <location>
        <begin position="1"/>
        <end position="45"/>
    </location>
</feature>
<feature type="region of interest" description="Disordered" evidence="3">
    <location>
        <begin position="59"/>
        <end position="78"/>
    </location>
</feature>
<dbReference type="GO" id="GO:0006508">
    <property type="term" value="P:proteolysis"/>
    <property type="evidence" value="ECO:0007669"/>
    <property type="project" value="UniProtKB-KW"/>
</dbReference>
<sequence>FSSDALDAIAEQAIIRGTGARGLRAIIEEVLLSVMYEVPSRDDIARVVVDRDTVRDNVNPALVPRDRPAGGELRRRSA</sequence>
<dbReference type="SUPFAM" id="SSF52540">
    <property type="entry name" value="P-loop containing nucleoside triphosphate hydrolases"/>
    <property type="match status" value="1"/>
</dbReference>
<keyword evidence="5" id="KW-0378">Hydrolase</keyword>
<comment type="caution">
    <text evidence="5">The sequence shown here is derived from an EMBL/GenBank/DDBJ whole genome shotgun (WGS) entry which is preliminary data.</text>
</comment>
<gene>
    <name evidence="5" type="ORF">ACFQRF_15285</name>
</gene>
<dbReference type="Gene3D" id="1.10.8.60">
    <property type="match status" value="1"/>
</dbReference>
<dbReference type="PANTHER" id="PTHR48102:SF7">
    <property type="entry name" value="ATP-DEPENDENT CLP PROTEASE ATP-BINDING SUBUNIT CLPX-LIKE, MITOCHONDRIAL"/>
    <property type="match status" value="1"/>
</dbReference>